<protein>
    <submittedName>
        <fullName evidence="2">Uncharacterized protein</fullName>
    </submittedName>
</protein>
<dbReference type="Proteomes" id="UP000094285">
    <property type="component" value="Unassembled WGS sequence"/>
</dbReference>
<gene>
    <name evidence="2" type="ORF">CANTADRAFT_5473</name>
</gene>
<dbReference type="RefSeq" id="XP_020064878.1">
    <property type="nucleotide sequence ID" value="XM_020210358.1"/>
</dbReference>
<reference evidence="3" key="1">
    <citation type="submission" date="2016-05" db="EMBL/GenBank/DDBJ databases">
        <title>Comparative genomics of biotechnologically important yeasts.</title>
        <authorList>
            <consortium name="DOE Joint Genome Institute"/>
            <person name="Riley R."/>
            <person name="Haridas S."/>
            <person name="Wolfe K.H."/>
            <person name="Lopes M.R."/>
            <person name="Hittinger C.T."/>
            <person name="Goker M."/>
            <person name="Salamov A."/>
            <person name="Wisecaver J."/>
            <person name="Long T.M."/>
            <person name="Aerts A.L."/>
            <person name="Barry K."/>
            <person name="Choi C."/>
            <person name="Clum A."/>
            <person name="Coughlan A.Y."/>
            <person name="Deshpande S."/>
            <person name="Douglass A.P."/>
            <person name="Hanson S.J."/>
            <person name="Klenk H.-P."/>
            <person name="Labutti K."/>
            <person name="Lapidus A."/>
            <person name="Lindquist E."/>
            <person name="Lipzen A."/>
            <person name="Meier-Kolthoff J.P."/>
            <person name="Ohm R.A."/>
            <person name="Otillar R.P."/>
            <person name="Pangilinan J."/>
            <person name="Peng Y."/>
            <person name="Rokas A."/>
            <person name="Rosa C.A."/>
            <person name="Scheuner C."/>
            <person name="Sibirny A.A."/>
            <person name="Slot J.C."/>
            <person name="Stielow J.B."/>
            <person name="Sun H."/>
            <person name="Kurtzman C.P."/>
            <person name="Blackwell M."/>
            <person name="Grigoriev I.V."/>
            <person name="Jeffries T.W."/>
        </authorList>
    </citation>
    <scope>NUCLEOTIDE SEQUENCE [LARGE SCALE GENOMIC DNA]</scope>
    <source>
        <strain evidence="3">NRRL Y-17324</strain>
    </source>
</reference>
<evidence type="ECO:0000256" key="1">
    <source>
        <dbReference type="SAM" id="MobiDB-lite"/>
    </source>
</evidence>
<dbReference type="EMBL" id="KV453911">
    <property type="protein sequence ID" value="ODV79756.1"/>
    <property type="molecule type" value="Genomic_DNA"/>
</dbReference>
<feature type="region of interest" description="Disordered" evidence="1">
    <location>
        <begin position="59"/>
        <end position="91"/>
    </location>
</feature>
<name>A0A1E4SJS3_9ASCO</name>
<dbReference type="OrthoDB" id="4026431at2759"/>
<dbReference type="GeneID" id="30984494"/>
<organism evidence="2 3">
    <name type="scientific">Suhomyces tanzawaensis NRRL Y-17324</name>
    <dbReference type="NCBI Taxonomy" id="984487"/>
    <lineage>
        <taxon>Eukaryota</taxon>
        <taxon>Fungi</taxon>
        <taxon>Dikarya</taxon>
        <taxon>Ascomycota</taxon>
        <taxon>Saccharomycotina</taxon>
        <taxon>Pichiomycetes</taxon>
        <taxon>Debaryomycetaceae</taxon>
        <taxon>Suhomyces</taxon>
    </lineage>
</organism>
<proteinExistence type="predicted"/>
<dbReference type="AlphaFoldDB" id="A0A1E4SJS3"/>
<sequence>MGEELKDYLLYANFSQQLFLASHLNLTNMNQDVPQRSPARQFNVTKQDLLLASPALDTSSFESKRMSNSSLSDESIFSQHDEAPAPPPDEFGLRLDFEDWESLLDEIQVDQHGRSSVVCKIDDVVTILGEHQGSQFRASTSLKDRRTKTLSYINVA</sequence>
<feature type="compositionally biased region" description="Polar residues" evidence="1">
    <location>
        <begin position="59"/>
        <end position="78"/>
    </location>
</feature>
<evidence type="ECO:0000313" key="3">
    <source>
        <dbReference type="Proteomes" id="UP000094285"/>
    </source>
</evidence>
<accession>A0A1E4SJS3</accession>
<evidence type="ECO:0000313" key="2">
    <source>
        <dbReference type="EMBL" id="ODV79756.1"/>
    </source>
</evidence>
<keyword evidence="3" id="KW-1185">Reference proteome</keyword>